<dbReference type="GO" id="GO:0004984">
    <property type="term" value="F:olfactory receptor activity"/>
    <property type="evidence" value="ECO:0007669"/>
    <property type="project" value="InterPro"/>
</dbReference>
<keyword evidence="10" id="KW-0175">Coiled coil</keyword>
<protein>
    <submittedName>
        <fullName evidence="12">7tm 6 domain containing protein</fullName>
    </submittedName>
</protein>
<evidence type="ECO:0000256" key="7">
    <source>
        <dbReference type="ARBA" id="ARBA00023136"/>
    </source>
</evidence>
<sequence length="351" mass="41093">MEENLIMQQLDVQDFVKLNIKCIQFFGYFCPEYDTIFKKICYYIYAVLFVGFFYILCMLSQLANMIAVFGDIEKMTETSFLLLTNIVQALKLYSFMVYGSRVRQLIRSMNRKEFKPKNWKQFNMLMNGVDDSIRLPLSGWYPFSTNTTPIFEFIYIYQIVATLVNGLGNISMDTFLSGTIMAISEQLNILNNSFQIMKQEFEREVKKIQQAQTEVRQSLICNIIHYKYIIQFADEMTSLFTTCIMGQFVVSVIIICMTMFQMSLVSVLSLQFLSMLLYQVCILLEIFLWCYYGNEVILESNKLTESAYMSEWINCSKDFRSNLLTFMIRSQFPLKLYAGGYFALSLDTFMA</sequence>
<keyword evidence="8" id="KW-0675">Receptor</keyword>
<dbReference type="GO" id="GO:0005549">
    <property type="term" value="F:odorant binding"/>
    <property type="evidence" value="ECO:0007669"/>
    <property type="project" value="InterPro"/>
</dbReference>
<evidence type="ECO:0000256" key="10">
    <source>
        <dbReference type="SAM" id="Coils"/>
    </source>
</evidence>
<keyword evidence="5" id="KW-0552">Olfaction</keyword>
<proteinExistence type="predicted"/>
<dbReference type="InterPro" id="IPR004117">
    <property type="entry name" value="7tm6_olfct_rcpt"/>
</dbReference>
<evidence type="ECO:0000256" key="4">
    <source>
        <dbReference type="ARBA" id="ARBA00022692"/>
    </source>
</evidence>
<keyword evidence="13" id="KW-1185">Reference proteome</keyword>
<accession>A0A482WD85</accession>
<keyword evidence="2" id="KW-1003">Cell membrane</keyword>
<feature type="transmembrane region" description="Helical" evidence="11">
    <location>
        <begin position="79"/>
        <end position="99"/>
    </location>
</feature>
<evidence type="ECO:0000313" key="13">
    <source>
        <dbReference type="Proteomes" id="UP000292052"/>
    </source>
</evidence>
<dbReference type="EMBL" id="QDEB01002377">
    <property type="protein sequence ID" value="RZC43044.1"/>
    <property type="molecule type" value="Genomic_DNA"/>
</dbReference>
<evidence type="ECO:0000256" key="11">
    <source>
        <dbReference type="SAM" id="Phobius"/>
    </source>
</evidence>
<evidence type="ECO:0000256" key="3">
    <source>
        <dbReference type="ARBA" id="ARBA00022606"/>
    </source>
</evidence>
<dbReference type="GO" id="GO:0007165">
    <property type="term" value="P:signal transduction"/>
    <property type="evidence" value="ECO:0007669"/>
    <property type="project" value="UniProtKB-KW"/>
</dbReference>
<keyword evidence="3" id="KW-0716">Sensory transduction</keyword>
<evidence type="ECO:0000256" key="8">
    <source>
        <dbReference type="ARBA" id="ARBA00023170"/>
    </source>
</evidence>
<dbReference type="AlphaFoldDB" id="A0A482WD85"/>
<dbReference type="Pfam" id="PF02949">
    <property type="entry name" value="7tm_6"/>
    <property type="match status" value="1"/>
</dbReference>
<feature type="transmembrane region" description="Helical" evidence="11">
    <location>
        <begin position="239"/>
        <end position="260"/>
    </location>
</feature>
<organism evidence="12 13">
    <name type="scientific">Asbolus verrucosus</name>
    <name type="common">Desert ironclad beetle</name>
    <dbReference type="NCBI Taxonomy" id="1661398"/>
    <lineage>
        <taxon>Eukaryota</taxon>
        <taxon>Metazoa</taxon>
        <taxon>Ecdysozoa</taxon>
        <taxon>Arthropoda</taxon>
        <taxon>Hexapoda</taxon>
        <taxon>Insecta</taxon>
        <taxon>Pterygota</taxon>
        <taxon>Neoptera</taxon>
        <taxon>Endopterygota</taxon>
        <taxon>Coleoptera</taxon>
        <taxon>Polyphaga</taxon>
        <taxon>Cucujiformia</taxon>
        <taxon>Tenebrionidae</taxon>
        <taxon>Pimeliinae</taxon>
        <taxon>Asbolus</taxon>
    </lineage>
</organism>
<dbReference type="PANTHER" id="PTHR21137">
    <property type="entry name" value="ODORANT RECEPTOR"/>
    <property type="match status" value="1"/>
</dbReference>
<feature type="transmembrane region" description="Helical" evidence="11">
    <location>
        <begin position="272"/>
        <end position="292"/>
    </location>
</feature>
<keyword evidence="9" id="KW-0807">Transducer</keyword>
<evidence type="ECO:0000313" key="12">
    <source>
        <dbReference type="EMBL" id="RZC43044.1"/>
    </source>
</evidence>
<keyword evidence="6 11" id="KW-1133">Transmembrane helix</keyword>
<comment type="caution">
    <text evidence="12">The sequence shown here is derived from an EMBL/GenBank/DDBJ whole genome shotgun (WGS) entry which is preliminary data.</text>
</comment>
<evidence type="ECO:0000256" key="2">
    <source>
        <dbReference type="ARBA" id="ARBA00022475"/>
    </source>
</evidence>
<evidence type="ECO:0000256" key="6">
    <source>
        <dbReference type="ARBA" id="ARBA00022989"/>
    </source>
</evidence>
<evidence type="ECO:0000256" key="9">
    <source>
        <dbReference type="ARBA" id="ARBA00023224"/>
    </source>
</evidence>
<feature type="coiled-coil region" evidence="10">
    <location>
        <begin position="191"/>
        <end position="218"/>
    </location>
</feature>
<reference evidence="12 13" key="1">
    <citation type="submission" date="2017-03" db="EMBL/GenBank/DDBJ databases">
        <title>Genome of the blue death feigning beetle - Asbolus verrucosus.</title>
        <authorList>
            <person name="Rider S.D."/>
        </authorList>
    </citation>
    <scope>NUCLEOTIDE SEQUENCE [LARGE SCALE GENOMIC DNA]</scope>
    <source>
        <strain evidence="12">Butters</strain>
        <tissue evidence="12">Head and leg muscle</tissue>
    </source>
</reference>
<evidence type="ECO:0000256" key="1">
    <source>
        <dbReference type="ARBA" id="ARBA00004651"/>
    </source>
</evidence>
<dbReference type="PANTHER" id="PTHR21137:SF35">
    <property type="entry name" value="ODORANT RECEPTOR 19A-RELATED"/>
    <property type="match status" value="1"/>
</dbReference>
<dbReference type="Proteomes" id="UP000292052">
    <property type="component" value="Unassembled WGS sequence"/>
</dbReference>
<dbReference type="OrthoDB" id="8196465at2759"/>
<gene>
    <name evidence="12" type="ORF">BDFB_009338</name>
</gene>
<evidence type="ECO:0000256" key="5">
    <source>
        <dbReference type="ARBA" id="ARBA00022725"/>
    </source>
</evidence>
<feature type="non-terminal residue" evidence="12">
    <location>
        <position position="351"/>
    </location>
</feature>
<keyword evidence="7 11" id="KW-0472">Membrane</keyword>
<keyword evidence="4 11" id="KW-0812">Transmembrane</keyword>
<comment type="subcellular location">
    <subcellularLocation>
        <location evidence="1">Cell membrane</location>
        <topology evidence="1">Multi-pass membrane protein</topology>
    </subcellularLocation>
</comment>
<feature type="transmembrane region" description="Helical" evidence="11">
    <location>
        <begin position="42"/>
        <end position="67"/>
    </location>
</feature>
<dbReference type="GO" id="GO:0005886">
    <property type="term" value="C:plasma membrane"/>
    <property type="evidence" value="ECO:0007669"/>
    <property type="project" value="UniProtKB-SubCell"/>
</dbReference>
<name>A0A482WD85_ASBVE</name>